<dbReference type="RefSeq" id="WP_260000606.1">
    <property type="nucleotide sequence ID" value="NZ_CP081078.1"/>
</dbReference>
<reference evidence="1" key="1">
    <citation type="submission" date="2021-08" db="EMBL/GenBank/DDBJ databases">
        <authorList>
            <person name="Nwanade C."/>
            <person name="Wang M."/>
            <person name="Masoudi A."/>
            <person name="Yu Z."/>
            <person name="Liu J."/>
        </authorList>
    </citation>
    <scope>NUCLEOTIDE SEQUENCE</scope>
    <source>
        <strain evidence="1">S141</strain>
    </source>
</reference>
<proteinExistence type="predicted"/>
<organism evidence="1 2">
    <name type="scientific">Leisingera caerulea</name>
    <name type="common">Phaeobacter caeruleus</name>
    <dbReference type="NCBI Taxonomy" id="506591"/>
    <lineage>
        <taxon>Bacteria</taxon>
        <taxon>Pseudomonadati</taxon>
        <taxon>Pseudomonadota</taxon>
        <taxon>Alphaproteobacteria</taxon>
        <taxon>Rhodobacterales</taxon>
        <taxon>Roseobacteraceae</taxon>
        <taxon>Leisingera</taxon>
    </lineage>
</organism>
<dbReference type="Proteomes" id="UP001058184">
    <property type="component" value="Chromosome"/>
</dbReference>
<accession>A0ABY5WSZ8</accession>
<sequence length="117" mass="13039">MATNEYWATQIFSEYVKLRQSSDKVFVTYGDLAELIGRQGEHRLLGTPLDLVRAICERANLPDIATVVVDQNSLKSGEIRPSLKALEKYGGWPGLRAEQGRVMAFDWAAVDVEKVIG</sequence>
<evidence type="ECO:0000313" key="1">
    <source>
        <dbReference type="EMBL" id="UWQ57339.1"/>
    </source>
</evidence>
<protein>
    <submittedName>
        <fullName evidence="1">Uncharacterized protein</fullName>
    </submittedName>
</protein>
<evidence type="ECO:0000313" key="2">
    <source>
        <dbReference type="Proteomes" id="UP001058184"/>
    </source>
</evidence>
<keyword evidence="2" id="KW-1185">Reference proteome</keyword>
<gene>
    <name evidence="1" type="ORF">K3722_12490</name>
</gene>
<name>A0ABY5WSZ8_LEICA</name>
<dbReference type="EMBL" id="CP081078">
    <property type="protein sequence ID" value="UWQ57339.1"/>
    <property type="molecule type" value="Genomic_DNA"/>
</dbReference>